<dbReference type="Pfam" id="PF13187">
    <property type="entry name" value="Fer4_9"/>
    <property type="match status" value="1"/>
</dbReference>
<dbReference type="eggNOG" id="COG1894">
    <property type="taxonomic scope" value="Bacteria"/>
</dbReference>
<dbReference type="AlphaFoldDB" id="F1TBV0"/>
<dbReference type="InterPro" id="IPR037207">
    <property type="entry name" value="Nuop51_4Fe4S-bd_sf"/>
</dbReference>
<dbReference type="PROSITE" id="PS00198">
    <property type="entry name" value="4FE4S_FER_1"/>
    <property type="match status" value="1"/>
</dbReference>
<feature type="domain" description="4Fe-4S ferredoxin-type" evidence="4">
    <location>
        <begin position="367"/>
        <end position="396"/>
    </location>
</feature>
<keyword evidence="2" id="KW-0408">Iron</keyword>
<reference evidence="5" key="1">
    <citation type="submission" date="2009-07" db="EMBL/GenBank/DDBJ databases">
        <authorList>
            <consortium name="US DOE Joint Genome Institute (JGI-PGF)"/>
            <person name="Lucas S."/>
            <person name="Copeland A."/>
            <person name="Lapidus A."/>
            <person name="Glavina del Rio T."/>
            <person name="Tice H."/>
            <person name="Bruce D."/>
            <person name="Goodwin L."/>
            <person name="Pitluck S."/>
            <person name="Larimer F."/>
            <person name="Land M.L."/>
            <person name="Mouttaki H."/>
            <person name="He Z."/>
            <person name="Zhou J."/>
            <person name="Hemme C.L."/>
        </authorList>
    </citation>
    <scope>NUCLEOTIDE SEQUENCE [LARGE SCALE GENOMIC DNA]</scope>
    <source>
        <strain evidence="5">DSM 2782</strain>
    </source>
</reference>
<dbReference type="SUPFAM" id="SSF140490">
    <property type="entry name" value="Nqo1C-terminal domain-like"/>
    <property type="match status" value="1"/>
</dbReference>
<comment type="caution">
    <text evidence="5">The sequence shown here is derived from an EMBL/GenBank/DDBJ whole genome shotgun (WGS) entry which is preliminary data.</text>
</comment>
<dbReference type="Pfam" id="PF10589">
    <property type="entry name" value="NADH_4Fe-4S"/>
    <property type="match status" value="1"/>
</dbReference>
<dbReference type="EMBL" id="ACXX02000005">
    <property type="protein sequence ID" value="EGD48121.1"/>
    <property type="molecule type" value="Genomic_DNA"/>
</dbReference>
<dbReference type="GO" id="GO:0046872">
    <property type="term" value="F:metal ion binding"/>
    <property type="evidence" value="ECO:0007669"/>
    <property type="project" value="UniProtKB-KW"/>
</dbReference>
<dbReference type="PANTHER" id="PTHR43578">
    <property type="entry name" value="NADH-QUINONE OXIDOREDUCTASE SUBUNIT F"/>
    <property type="match status" value="1"/>
</dbReference>
<dbReference type="Gene3D" id="1.20.1440.230">
    <property type="entry name" value="NADH-ubiquinone oxidoreductase 51kDa subunit, iron-sulphur binding domain"/>
    <property type="match status" value="1"/>
</dbReference>
<name>F1TBV0_9FIRM</name>
<reference evidence="5" key="2">
    <citation type="submission" date="2011-01" db="EMBL/GenBank/DDBJ databases">
        <title>The Non-contiguous Finished genome of Clostridium papyrosolvens.</title>
        <authorList>
            <person name="Lucas S."/>
            <person name="Copeland A."/>
            <person name="Lapidus A."/>
            <person name="Cheng J.-F."/>
            <person name="Goodwin L."/>
            <person name="Pitluck S."/>
            <person name="Misra M."/>
            <person name="Chertkov O."/>
            <person name="Detter J.C."/>
            <person name="Han C."/>
            <person name="Tapia R."/>
            <person name="Land M."/>
            <person name="Hauser L."/>
            <person name="Kyrpides N."/>
            <person name="Ivanova N."/>
            <person name="Pagani I."/>
            <person name="Mouttaki H."/>
            <person name="He Z."/>
            <person name="Zhou J."/>
            <person name="Hemme C.L."/>
            <person name="Woyke T."/>
        </authorList>
    </citation>
    <scope>NUCLEOTIDE SEQUENCE [LARGE SCALE GENOMIC DNA]</scope>
    <source>
        <strain evidence="5">DSM 2782</strain>
    </source>
</reference>
<keyword evidence="6" id="KW-1185">Reference proteome</keyword>
<dbReference type="InterPro" id="IPR017896">
    <property type="entry name" value="4Fe4S_Fe-S-bd"/>
</dbReference>
<dbReference type="InterPro" id="IPR017900">
    <property type="entry name" value="4Fe4S_Fe_S_CS"/>
</dbReference>
<evidence type="ECO:0000313" key="5">
    <source>
        <dbReference type="EMBL" id="EGD48121.1"/>
    </source>
</evidence>
<feature type="domain" description="4Fe-4S ferredoxin-type" evidence="4">
    <location>
        <begin position="337"/>
        <end position="366"/>
    </location>
</feature>
<proteinExistence type="predicted"/>
<keyword evidence="1" id="KW-0479">Metal-binding</keyword>
<dbReference type="SMART" id="SM00928">
    <property type="entry name" value="NADH_4Fe-4S"/>
    <property type="match status" value="1"/>
</dbReference>
<evidence type="ECO:0000259" key="4">
    <source>
        <dbReference type="PROSITE" id="PS51379"/>
    </source>
</evidence>
<organism evidence="5 6">
    <name type="scientific">Ruminiclostridium papyrosolvens DSM 2782</name>
    <dbReference type="NCBI Taxonomy" id="588581"/>
    <lineage>
        <taxon>Bacteria</taxon>
        <taxon>Bacillati</taxon>
        <taxon>Bacillota</taxon>
        <taxon>Clostridia</taxon>
        <taxon>Eubacteriales</taxon>
        <taxon>Oscillospiraceae</taxon>
        <taxon>Ruminiclostridium</taxon>
    </lineage>
</organism>
<dbReference type="GO" id="GO:0051539">
    <property type="term" value="F:4 iron, 4 sulfur cluster binding"/>
    <property type="evidence" value="ECO:0007669"/>
    <property type="project" value="InterPro"/>
</dbReference>
<evidence type="ECO:0000313" key="6">
    <source>
        <dbReference type="Proteomes" id="UP000003860"/>
    </source>
</evidence>
<dbReference type="PROSITE" id="PS51379">
    <property type="entry name" value="4FE4S_FER_2"/>
    <property type="match status" value="2"/>
</dbReference>
<evidence type="ECO:0000256" key="3">
    <source>
        <dbReference type="ARBA" id="ARBA00023014"/>
    </source>
</evidence>
<keyword evidence="3" id="KW-0411">Iron-sulfur</keyword>
<sequence length="414" mass="46577">MYDNFRESSKIWKRSCIKKIQKADIQEYGLYHSSLYHKIHTIKEEYFSEDGPMRVAGGLNNNDFRHMILKILKDTPEKVLQGLAILSWLMEASEMLLYIPEGEEGLKQEVLKTAQELKIDVDIRTEIVDMRLMSNGCICHIETLCMLAEAVNDTYVPGTWVSILKISDFGCTELREAEYVKFGTKIGCLVKIDANDIKAVQIGSKLYDASVLEKEITPELVMGDGVITIYDKSCCMIAQAEKALLESRKKSCGKCTFCREGLNQLFVRINEITKGKGESNGLRIMEDIGEAMKFSTICSIGQYGSAFTLDTIHLFSNEYENHIKKKKCTAGTCPNFINVYINAAKCVGCGICIKSCPVDCIEGLPGYIHMIEDIDCTKCGKCIEVCEAGAIIKTMEKVPELPDRLTRIGRFKRY</sequence>
<evidence type="ECO:0000256" key="1">
    <source>
        <dbReference type="ARBA" id="ARBA00022723"/>
    </source>
</evidence>
<dbReference type="STRING" id="588581.Cpap_2811"/>
<dbReference type="PANTHER" id="PTHR43578:SF3">
    <property type="entry name" value="NADH-QUINONE OXIDOREDUCTASE SUBUNIT F"/>
    <property type="match status" value="1"/>
</dbReference>
<dbReference type="Gene3D" id="3.30.70.20">
    <property type="match status" value="1"/>
</dbReference>
<dbReference type="InterPro" id="IPR019575">
    <property type="entry name" value="Nuop51_4Fe4S-bd"/>
</dbReference>
<accession>F1TBV0</accession>
<evidence type="ECO:0000256" key="2">
    <source>
        <dbReference type="ARBA" id="ARBA00023004"/>
    </source>
</evidence>
<dbReference type="SUPFAM" id="SSF54862">
    <property type="entry name" value="4Fe-4S ferredoxins"/>
    <property type="match status" value="1"/>
</dbReference>
<dbReference type="eggNOG" id="COG1145">
    <property type="taxonomic scope" value="Bacteria"/>
</dbReference>
<keyword evidence="5" id="KW-0830">Ubiquinone</keyword>
<dbReference type="Proteomes" id="UP000003860">
    <property type="component" value="Unassembled WGS sequence"/>
</dbReference>
<gene>
    <name evidence="5" type="ORF">Cpap_2811</name>
</gene>
<protein>
    <submittedName>
        <fullName evidence="5">NADH ubiquinone oxidoreductase, F subunit, iron sulfur binding</fullName>
    </submittedName>
</protein>
<dbReference type="RefSeq" id="WP_004618952.1">
    <property type="nucleotide sequence ID" value="NZ_ACXX02000005.1"/>
</dbReference>